<feature type="region of interest" description="Disordered" evidence="1">
    <location>
        <begin position="263"/>
        <end position="284"/>
    </location>
</feature>
<reference evidence="3" key="1">
    <citation type="journal article" date="2020" name="Stud. Mycol.">
        <title>101 Dothideomycetes genomes: a test case for predicting lifestyles and emergence of pathogens.</title>
        <authorList>
            <person name="Haridas S."/>
            <person name="Albert R."/>
            <person name="Binder M."/>
            <person name="Bloem J."/>
            <person name="Labutti K."/>
            <person name="Salamov A."/>
            <person name="Andreopoulos B."/>
            <person name="Baker S."/>
            <person name="Barry K."/>
            <person name="Bills G."/>
            <person name="Bluhm B."/>
            <person name="Cannon C."/>
            <person name="Castanera R."/>
            <person name="Culley D."/>
            <person name="Daum C."/>
            <person name="Ezra D."/>
            <person name="Gonzalez J."/>
            <person name="Henrissat B."/>
            <person name="Kuo A."/>
            <person name="Liang C."/>
            <person name="Lipzen A."/>
            <person name="Lutzoni F."/>
            <person name="Magnuson J."/>
            <person name="Mondo S."/>
            <person name="Nolan M."/>
            <person name="Ohm R."/>
            <person name="Pangilinan J."/>
            <person name="Park H.-J."/>
            <person name="Ramirez L."/>
            <person name="Alfaro M."/>
            <person name="Sun H."/>
            <person name="Tritt A."/>
            <person name="Yoshinaga Y."/>
            <person name="Zwiers L.-H."/>
            <person name="Turgeon B."/>
            <person name="Goodwin S."/>
            <person name="Spatafora J."/>
            <person name="Crous P."/>
            <person name="Grigoriev I."/>
        </authorList>
    </citation>
    <scope>NUCLEOTIDE SEQUENCE</scope>
    <source>
        <strain evidence="3">CBS 110217</strain>
    </source>
</reference>
<proteinExistence type="predicted"/>
<name>A0A9P4LLG0_9PLEO</name>
<dbReference type="OrthoDB" id="194358at2759"/>
<dbReference type="Proteomes" id="UP000799777">
    <property type="component" value="Unassembled WGS sequence"/>
</dbReference>
<dbReference type="EMBL" id="ML978204">
    <property type="protein sequence ID" value="KAF2029160.1"/>
    <property type="molecule type" value="Genomic_DNA"/>
</dbReference>
<protein>
    <submittedName>
        <fullName evidence="3">HET-domain-containing protein</fullName>
    </submittedName>
</protein>
<organism evidence="3 4">
    <name type="scientific">Setomelanomma holmii</name>
    <dbReference type="NCBI Taxonomy" id="210430"/>
    <lineage>
        <taxon>Eukaryota</taxon>
        <taxon>Fungi</taxon>
        <taxon>Dikarya</taxon>
        <taxon>Ascomycota</taxon>
        <taxon>Pezizomycotina</taxon>
        <taxon>Dothideomycetes</taxon>
        <taxon>Pleosporomycetidae</taxon>
        <taxon>Pleosporales</taxon>
        <taxon>Pleosporineae</taxon>
        <taxon>Phaeosphaeriaceae</taxon>
        <taxon>Setomelanomma</taxon>
    </lineage>
</organism>
<evidence type="ECO:0000313" key="4">
    <source>
        <dbReference type="Proteomes" id="UP000799777"/>
    </source>
</evidence>
<evidence type="ECO:0000256" key="1">
    <source>
        <dbReference type="SAM" id="MobiDB-lite"/>
    </source>
</evidence>
<comment type="caution">
    <text evidence="3">The sequence shown here is derived from an EMBL/GenBank/DDBJ whole genome shotgun (WGS) entry which is preliminary data.</text>
</comment>
<dbReference type="AlphaFoldDB" id="A0A9P4LLG0"/>
<dbReference type="Pfam" id="PF06985">
    <property type="entry name" value="HET"/>
    <property type="match status" value="1"/>
</dbReference>
<gene>
    <name evidence="3" type="ORF">EK21DRAFT_113215</name>
</gene>
<accession>A0A9P4LLG0</accession>
<evidence type="ECO:0000313" key="3">
    <source>
        <dbReference type="EMBL" id="KAF2029160.1"/>
    </source>
</evidence>
<dbReference type="InterPro" id="IPR010730">
    <property type="entry name" value="HET"/>
</dbReference>
<dbReference type="PANTHER" id="PTHR24148:SF73">
    <property type="entry name" value="HET DOMAIN PROTEIN (AFU_ORTHOLOGUE AFUA_8G01020)"/>
    <property type="match status" value="1"/>
</dbReference>
<sequence>MQPATLSPSAPATYPTYEYCPLDFPSQQIRLAKIRRDGQGLIRCDIKAFEYLNCPAYNALSYTWGPPPPPTFAIVMDGSSRLEIRENLYYFLIEYCKDVESQDSKVRGGLRHTRSDPHQTFEEYIWIDQICIDQSSISERNFQVGLMSMIYEGSVSVIVWLGGRNNDTMFDDTLRPRGTLDPVWDDTDTDNFRKAVYALDHGRSLQPALRTILSHVYFSRVWIVQEVLLAQHVIAMVPGYKARHAFWQKLCLAYLMSPQRRSEGPLTGSLFRRRPPSPEDPRPRSEVRLEEYLITFMRSECSNLRDKVYGLMGLVDESQRLTVEYGKSCTEVFVDTLRVMVRTAPTWAIENIRLGITLFEWLKLGQVMGVRAHHLHGFAQLLLEAPLIMGSISFYSDVLRPTYKSHVAIDIGLEAAAQTVDANNRPCTATEGLADRWWYDSRHRVDLSISRYYIDCPTPDLVKEYDVEKDFEDACQRAERLLLKEESTS</sequence>
<evidence type="ECO:0000259" key="2">
    <source>
        <dbReference type="Pfam" id="PF06985"/>
    </source>
</evidence>
<keyword evidence="4" id="KW-1185">Reference proteome</keyword>
<dbReference type="PANTHER" id="PTHR24148">
    <property type="entry name" value="ANKYRIN REPEAT DOMAIN-CONTAINING PROTEIN 39 HOMOLOG-RELATED"/>
    <property type="match status" value="1"/>
</dbReference>
<feature type="domain" description="Heterokaryon incompatibility" evidence="2">
    <location>
        <begin position="57"/>
        <end position="226"/>
    </location>
</feature>
<dbReference type="InterPro" id="IPR052895">
    <property type="entry name" value="HetReg/Transcr_Mod"/>
</dbReference>